<dbReference type="Pfam" id="PF15365">
    <property type="entry name" value="PNRC"/>
    <property type="match status" value="1"/>
</dbReference>
<feature type="compositionally biased region" description="Polar residues" evidence="1">
    <location>
        <begin position="307"/>
        <end position="332"/>
    </location>
</feature>
<evidence type="ECO:0000256" key="1">
    <source>
        <dbReference type="SAM" id="MobiDB-lite"/>
    </source>
</evidence>
<feature type="compositionally biased region" description="Polar residues" evidence="1">
    <location>
        <begin position="371"/>
        <end position="381"/>
    </location>
</feature>
<evidence type="ECO:0000313" key="2">
    <source>
        <dbReference type="EMBL" id="KAF9996601.1"/>
    </source>
</evidence>
<dbReference type="AlphaFoldDB" id="A0A9P6SSG2"/>
<feature type="compositionally biased region" description="Low complexity" evidence="1">
    <location>
        <begin position="34"/>
        <end position="70"/>
    </location>
</feature>
<feature type="region of interest" description="Disordered" evidence="1">
    <location>
        <begin position="144"/>
        <end position="337"/>
    </location>
</feature>
<feature type="region of interest" description="Disordered" evidence="1">
    <location>
        <begin position="352"/>
        <end position="384"/>
    </location>
</feature>
<dbReference type="OrthoDB" id="2142961at2759"/>
<protein>
    <submittedName>
        <fullName evidence="2">Uncharacterized protein</fullName>
    </submittedName>
</protein>
<feature type="compositionally biased region" description="Basic residues" evidence="1">
    <location>
        <begin position="71"/>
        <end position="83"/>
    </location>
</feature>
<dbReference type="Proteomes" id="UP000703661">
    <property type="component" value="Unassembled WGS sequence"/>
</dbReference>
<gene>
    <name evidence="2" type="ORF">BGZ80_007209</name>
</gene>
<feature type="compositionally biased region" description="Low complexity" evidence="1">
    <location>
        <begin position="102"/>
        <end position="131"/>
    </location>
</feature>
<dbReference type="EMBL" id="JAAAID010003650">
    <property type="protein sequence ID" value="KAF9996601.1"/>
    <property type="molecule type" value="Genomic_DNA"/>
</dbReference>
<dbReference type="GO" id="GO:0016071">
    <property type="term" value="P:mRNA metabolic process"/>
    <property type="evidence" value="ECO:0007669"/>
    <property type="project" value="UniProtKB-ARBA"/>
</dbReference>
<sequence>MLQPATIAAIAPAPSSTPRTPKQNRKSGISIALQNQSQNQSNNNTINNNNNNNKNNATNISGNNNSNSNQRSKRNPTHTHARHQSMPAQSRPMPGSPPSAVNTNDSSKGSSSNNAANLKRSSASVVAPTPSSSAVSGIQILKNQQASQGSAKQNHNNNEGQRNNQKNRSSGQAQQGNSNNNKSKRNQRRKDVEASADSTFKTEMDAAALPTQSPPLNPSTPPSSTDSDDSESAALHLNPHPRPRPVKGQSNRQNGRSSKGNPHLSGSPPQRPNSAPTIPQPRKGIPTHQKQQNNGNKHGGFARKPSFGSSSALPLDETNTQSRPNMSKSSSADEIMVTNRVSSEKKLSGLYAGPTFHNSPDPTSLPIPAFSRSSGTSPSESQAEKLPAPFFGEAASPQLNSMRPQRTQSETSGWMSHQSMPGMTPYQLSLGLNYNLPNRMATSGYITDGPMLHGSDQLMEITQSLRSILKIPSQ</sequence>
<feature type="compositionally biased region" description="Polar residues" evidence="1">
    <location>
        <begin position="248"/>
        <end position="260"/>
    </location>
</feature>
<organism evidence="2 3">
    <name type="scientific">Entomortierella chlamydospora</name>
    <dbReference type="NCBI Taxonomy" id="101097"/>
    <lineage>
        <taxon>Eukaryota</taxon>
        <taxon>Fungi</taxon>
        <taxon>Fungi incertae sedis</taxon>
        <taxon>Mucoromycota</taxon>
        <taxon>Mortierellomycotina</taxon>
        <taxon>Mortierellomycetes</taxon>
        <taxon>Mortierellales</taxon>
        <taxon>Mortierellaceae</taxon>
        <taxon>Entomortierella</taxon>
    </lineage>
</organism>
<accession>A0A9P6SSG2</accession>
<feature type="compositionally biased region" description="Low complexity" evidence="1">
    <location>
        <begin position="1"/>
        <end position="21"/>
    </location>
</feature>
<dbReference type="InterPro" id="IPR028322">
    <property type="entry name" value="PNRC-like_rgn"/>
</dbReference>
<comment type="caution">
    <text evidence="2">The sequence shown here is derived from an EMBL/GenBank/DDBJ whole genome shotgun (WGS) entry which is preliminary data.</text>
</comment>
<evidence type="ECO:0000313" key="3">
    <source>
        <dbReference type="Proteomes" id="UP000703661"/>
    </source>
</evidence>
<name>A0A9P6SSG2_9FUNG</name>
<feature type="compositionally biased region" description="Low complexity" evidence="1">
    <location>
        <begin position="153"/>
        <end position="181"/>
    </location>
</feature>
<feature type="compositionally biased region" description="Pro residues" evidence="1">
    <location>
        <begin position="212"/>
        <end position="221"/>
    </location>
</feature>
<feature type="region of interest" description="Disordered" evidence="1">
    <location>
        <begin position="1"/>
        <end position="131"/>
    </location>
</feature>
<proteinExistence type="predicted"/>
<reference evidence="2" key="1">
    <citation type="journal article" date="2020" name="Fungal Divers.">
        <title>Resolving the Mortierellaceae phylogeny through synthesis of multi-gene phylogenetics and phylogenomics.</title>
        <authorList>
            <person name="Vandepol N."/>
            <person name="Liber J."/>
            <person name="Desiro A."/>
            <person name="Na H."/>
            <person name="Kennedy M."/>
            <person name="Barry K."/>
            <person name="Grigoriev I.V."/>
            <person name="Miller A.N."/>
            <person name="O'Donnell K."/>
            <person name="Stajich J.E."/>
            <person name="Bonito G."/>
        </authorList>
    </citation>
    <scope>NUCLEOTIDE SEQUENCE</scope>
    <source>
        <strain evidence="2">NRRL 2769</strain>
    </source>
</reference>
<keyword evidence="3" id="KW-1185">Reference proteome</keyword>